<evidence type="ECO:0000256" key="1">
    <source>
        <dbReference type="SAM" id="MobiDB-lite"/>
    </source>
</evidence>
<evidence type="ECO:0000313" key="3">
    <source>
        <dbReference type="Proteomes" id="UP001585053"/>
    </source>
</evidence>
<dbReference type="RefSeq" id="WP_357223744.1">
    <property type="nucleotide sequence ID" value="NZ_JAYMRS010000001.1"/>
</dbReference>
<feature type="region of interest" description="Disordered" evidence="1">
    <location>
        <begin position="30"/>
        <end position="49"/>
    </location>
</feature>
<gene>
    <name evidence="2" type="ORF">VSQ78_01590</name>
</gene>
<keyword evidence="3" id="KW-1185">Reference proteome</keyword>
<protein>
    <submittedName>
        <fullName evidence="2">Uncharacterized protein</fullName>
    </submittedName>
</protein>
<feature type="region of interest" description="Disordered" evidence="1">
    <location>
        <begin position="59"/>
        <end position="89"/>
    </location>
</feature>
<dbReference type="Proteomes" id="UP001585053">
    <property type="component" value="Unassembled WGS sequence"/>
</dbReference>
<sequence>MADHGDHPYHCGVLREDGDLAFTPGLELRYTPQKPQDGGLKTGDQHPSLLVPHHGAAIGRETKTLPPFDRGSGEGPTALRGPARSGNATAEAAVALFEKRRMRMPFAMRGM</sequence>
<evidence type="ECO:0000313" key="2">
    <source>
        <dbReference type="EMBL" id="MFB8766376.1"/>
    </source>
</evidence>
<accession>A0ABV5DP66</accession>
<proteinExistence type="predicted"/>
<dbReference type="EMBL" id="JAYMRS010000001">
    <property type="protein sequence ID" value="MFB8766376.1"/>
    <property type="molecule type" value="Genomic_DNA"/>
</dbReference>
<organism evidence="2 3">
    <name type="scientific">Nocardiopsis alba</name>
    <dbReference type="NCBI Taxonomy" id="53437"/>
    <lineage>
        <taxon>Bacteria</taxon>
        <taxon>Bacillati</taxon>
        <taxon>Actinomycetota</taxon>
        <taxon>Actinomycetes</taxon>
        <taxon>Streptosporangiales</taxon>
        <taxon>Nocardiopsidaceae</taxon>
        <taxon>Nocardiopsis</taxon>
    </lineage>
</organism>
<comment type="caution">
    <text evidence="2">The sequence shown here is derived from an EMBL/GenBank/DDBJ whole genome shotgun (WGS) entry which is preliminary data.</text>
</comment>
<reference evidence="2 3" key="1">
    <citation type="submission" date="2024-01" db="EMBL/GenBank/DDBJ databases">
        <title>Genome mining of biosynthetic gene clusters to explore secondary metabolites of Streptomyces sp.</title>
        <authorList>
            <person name="Baig A."/>
            <person name="Ajitkumar Shintre N."/>
            <person name="Kumar H."/>
            <person name="Anbarasu A."/>
            <person name="Ramaiah S."/>
        </authorList>
    </citation>
    <scope>NUCLEOTIDE SEQUENCE [LARGE SCALE GENOMIC DNA]</scope>
    <source>
        <strain evidence="2 3">A01</strain>
    </source>
</reference>
<name>A0ABV5DP66_9ACTN</name>